<dbReference type="GO" id="GO:0046872">
    <property type="term" value="F:metal ion binding"/>
    <property type="evidence" value="ECO:0007669"/>
    <property type="project" value="UniProtKB-KW"/>
</dbReference>
<dbReference type="InterPro" id="IPR054734">
    <property type="entry name" value="PqqF-like_C_4"/>
</dbReference>
<dbReference type="AlphaFoldDB" id="A0A0A9EY40"/>
<name>A0A0A9EY40_ARUDO</name>
<protein>
    <recommendedName>
        <fullName evidence="2">Coenzyme PQQ synthesis protein F-like C-terminal lobe domain-containing protein</fullName>
    </recommendedName>
</protein>
<dbReference type="InterPro" id="IPR011249">
    <property type="entry name" value="Metalloenz_LuxS/M16"/>
</dbReference>
<accession>A0A0A9EY40</accession>
<evidence type="ECO:0000256" key="1">
    <source>
        <dbReference type="ARBA" id="ARBA00022723"/>
    </source>
</evidence>
<dbReference type="InterPro" id="IPR050626">
    <property type="entry name" value="Peptidase_M16"/>
</dbReference>
<dbReference type="EMBL" id="GBRH01193992">
    <property type="protein sequence ID" value="JAE03904.1"/>
    <property type="molecule type" value="Transcribed_RNA"/>
</dbReference>
<feature type="domain" description="Coenzyme PQQ synthesis protein F-like C-terminal lobe" evidence="2">
    <location>
        <begin position="45"/>
        <end position="129"/>
    </location>
</feature>
<organism evidence="3">
    <name type="scientific">Arundo donax</name>
    <name type="common">Giant reed</name>
    <name type="synonym">Donax arundinaceus</name>
    <dbReference type="NCBI Taxonomy" id="35708"/>
    <lineage>
        <taxon>Eukaryota</taxon>
        <taxon>Viridiplantae</taxon>
        <taxon>Streptophyta</taxon>
        <taxon>Embryophyta</taxon>
        <taxon>Tracheophyta</taxon>
        <taxon>Spermatophyta</taxon>
        <taxon>Magnoliopsida</taxon>
        <taxon>Liliopsida</taxon>
        <taxon>Poales</taxon>
        <taxon>Poaceae</taxon>
        <taxon>PACMAD clade</taxon>
        <taxon>Arundinoideae</taxon>
        <taxon>Arundineae</taxon>
        <taxon>Arundo</taxon>
    </lineage>
</organism>
<dbReference type="SUPFAM" id="SSF63411">
    <property type="entry name" value="LuxS/MPP-like metallohydrolase"/>
    <property type="match status" value="1"/>
</dbReference>
<keyword evidence="1" id="KW-0479">Metal-binding</keyword>
<dbReference type="Gene3D" id="3.30.830.10">
    <property type="entry name" value="Metalloenzyme, LuxS/M16 peptidase-like"/>
    <property type="match status" value="1"/>
</dbReference>
<dbReference type="GO" id="GO:0005829">
    <property type="term" value="C:cytosol"/>
    <property type="evidence" value="ECO:0007669"/>
    <property type="project" value="TreeGrafter"/>
</dbReference>
<proteinExistence type="predicted"/>
<dbReference type="PANTHER" id="PTHR43690:SF18">
    <property type="entry name" value="INSULIN-DEGRADING ENZYME-RELATED"/>
    <property type="match status" value="1"/>
</dbReference>
<reference evidence="3" key="1">
    <citation type="submission" date="2014-09" db="EMBL/GenBank/DDBJ databases">
        <authorList>
            <person name="Magalhaes I.L.F."/>
            <person name="Oliveira U."/>
            <person name="Santos F.R."/>
            <person name="Vidigal T.H.D.A."/>
            <person name="Brescovit A.D."/>
            <person name="Santos A.J."/>
        </authorList>
    </citation>
    <scope>NUCLEOTIDE SEQUENCE</scope>
    <source>
        <tissue evidence="3">Shoot tissue taken approximately 20 cm above the soil surface</tissue>
    </source>
</reference>
<evidence type="ECO:0000313" key="3">
    <source>
        <dbReference type="EMBL" id="JAE03904.1"/>
    </source>
</evidence>
<dbReference type="PANTHER" id="PTHR43690">
    <property type="entry name" value="NARDILYSIN"/>
    <property type="match status" value="1"/>
</dbReference>
<reference evidence="3" key="2">
    <citation type="journal article" date="2015" name="Data Brief">
        <title>Shoot transcriptome of the giant reed, Arundo donax.</title>
        <authorList>
            <person name="Barrero R.A."/>
            <person name="Guerrero F.D."/>
            <person name="Moolhuijzen P."/>
            <person name="Goolsby J.A."/>
            <person name="Tidwell J."/>
            <person name="Bellgard S.E."/>
            <person name="Bellgard M.I."/>
        </authorList>
    </citation>
    <scope>NUCLEOTIDE SEQUENCE</scope>
    <source>
        <tissue evidence="3">Shoot tissue taken approximately 20 cm above the soil surface</tissue>
    </source>
</reference>
<sequence>MEEESRIWASRLVLHCLRTSWREIWMMGLRSYVGYRHGQYCHFITKEQLGYSVDSSPRMTYRMLAYCFRVMSSKYSPVYLQSRIDNFINGLSALLDGLDEETFEHHRSGLIADKLEKDPSLNYQTSDYWSQIVDKRYMFDMSKLEAEQLRTVRKDDVIAWYNTYIRSSSPKRRRLAVHLYGCNSDIAEAAKLQEQSWTIIDDVKSLKVSSQFYSSLC</sequence>
<dbReference type="Pfam" id="PF22456">
    <property type="entry name" value="PqqF-like_C_4"/>
    <property type="match status" value="1"/>
</dbReference>
<evidence type="ECO:0000259" key="2">
    <source>
        <dbReference type="Pfam" id="PF22456"/>
    </source>
</evidence>